<keyword evidence="10" id="KW-0998">Cell outer membrane</keyword>
<proteinExistence type="predicted"/>
<keyword evidence="14" id="KW-1185">Reference proteome</keyword>
<organism evidence="13 14">
    <name type="scientific">Massilia suwonensis</name>
    <dbReference type="NCBI Taxonomy" id="648895"/>
    <lineage>
        <taxon>Bacteria</taxon>
        <taxon>Pseudomonadati</taxon>
        <taxon>Pseudomonadota</taxon>
        <taxon>Betaproteobacteria</taxon>
        <taxon>Burkholderiales</taxon>
        <taxon>Oxalobacteraceae</taxon>
        <taxon>Telluria group</taxon>
        <taxon>Massilia</taxon>
    </lineage>
</organism>
<evidence type="ECO:0000256" key="5">
    <source>
        <dbReference type="ARBA" id="ARBA00022692"/>
    </source>
</evidence>
<evidence type="ECO:0000256" key="8">
    <source>
        <dbReference type="ARBA" id="ARBA00023114"/>
    </source>
</evidence>
<dbReference type="InterPro" id="IPR023614">
    <property type="entry name" value="Porin_dom_sf"/>
</dbReference>
<protein>
    <submittedName>
        <fullName evidence="13">Porin</fullName>
    </submittedName>
</protein>
<evidence type="ECO:0000313" key="14">
    <source>
        <dbReference type="Proteomes" id="UP001596101"/>
    </source>
</evidence>
<evidence type="ECO:0000256" key="6">
    <source>
        <dbReference type="ARBA" id="ARBA00022729"/>
    </source>
</evidence>
<keyword evidence="3" id="KW-0813">Transport</keyword>
<gene>
    <name evidence="13" type="ORF">ACFPQ5_11305</name>
</gene>
<dbReference type="Gene3D" id="2.40.160.10">
    <property type="entry name" value="Porin"/>
    <property type="match status" value="1"/>
</dbReference>
<evidence type="ECO:0000256" key="4">
    <source>
        <dbReference type="ARBA" id="ARBA00022452"/>
    </source>
</evidence>
<evidence type="ECO:0000259" key="12">
    <source>
        <dbReference type="Pfam" id="PF13609"/>
    </source>
</evidence>
<feature type="domain" description="Porin" evidence="12">
    <location>
        <begin position="11"/>
        <end position="327"/>
    </location>
</feature>
<dbReference type="InterPro" id="IPR002299">
    <property type="entry name" value="Porin_Neis"/>
</dbReference>
<dbReference type="Pfam" id="PF13609">
    <property type="entry name" value="Porin_4"/>
    <property type="match status" value="1"/>
</dbReference>
<comment type="subcellular location">
    <subcellularLocation>
        <location evidence="1">Cell outer membrane</location>
        <topology evidence="1">Multi-pass membrane protein</topology>
    </subcellularLocation>
</comment>
<feature type="signal peptide" evidence="11">
    <location>
        <begin position="1"/>
        <end position="22"/>
    </location>
</feature>
<evidence type="ECO:0000256" key="9">
    <source>
        <dbReference type="ARBA" id="ARBA00023136"/>
    </source>
</evidence>
<evidence type="ECO:0000256" key="11">
    <source>
        <dbReference type="SAM" id="SignalP"/>
    </source>
</evidence>
<keyword evidence="6 11" id="KW-0732">Signal</keyword>
<keyword evidence="8" id="KW-0626">Porin</keyword>
<keyword evidence="9" id="KW-0472">Membrane</keyword>
<evidence type="ECO:0000256" key="2">
    <source>
        <dbReference type="ARBA" id="ARBA00011233"/>
    </source>
</evidence>
<accession>A0ABW0MNG8</accession>
<dbReference type="PANTHER" id="PTHR34501:SF9">
    <property type="entry name" value="MAJOR OUTER MEMBRANE PROTEIN P.IA"/>
    <property type="match status" value="1"/>
</dbReference>
<reference evidence="14" key="1">
    <citation type="journal article" date="2019" name="Int. J. Syst. Evol. Microbiol.">
        <title>The Global Catalogue of Microorganisms (GCM) 10K type strain sequencing project: providing services to taxonomists for standard genome sequencing and annotation.</title>
        <authorList>
            <consortium name="The Broad Institute Genomics Platform"/>
            <consortium name="The Broad Institute Genome Sequencing Center for Infectious Disease"/>
            <person name="Wu L."/>
            <person name="Ma J."/>
        </authorList>
    </citation>
    <scope>NUCLEOTIDE SEQUENCE [LARGE SCALE GENOMIC DNA]</scope>
    <source>
        <strain evidence="14">CCUG 43111</strain>
    </source>
</reference>
<evidence type="ECO:0000256" key="10">
    <source>
        <dbReference type="ARBA" id="ARBA00023237"/>
    </source>
</evidence>
<dbReference type="InterPro" id="IPR033900">
    <property type="entry name" value="Gram_neg_porin_domain"/>
</dbReference>
<evidence type="ECO:0000313" key="13">
    <source>
        <dbReference type="EMBL" id="MFC5478782.1"/>
    </source>
</evidence>
<dbReference type="InterPro" id="IPR050298">
    <property type="entry name" value="Gram-neg_bact_OMP"/>
</dbReference>
<dbReference type="PRINTS" id="PR00184">
    <property type="entry name" value="NEISSPPORIN"/>
</dbReference>
<name>A0ABW0MNG8_9BURK</name>
<comment type="subunit">
    <text evidence="2">Homotrimer.</text>
</comment>
<dbReference type="PANTHER" id="PTHR34501">
    <property type="entry name" value="PROTEIN YDDL-RELATED"/>
    <property type="match status" value="1"/>
</dbReference>
<dbReference type="EMBL" id="JBHSMR010000013">
    <property type="protein sequence ID" value="MFC5478782.1"/>
    <property type="molecule type" value="Genomic_DNA"/>
</dbReference>
<keyword evidence="7" id="KW-0406">Ion transport</keyword>
<dbReference type="SUPFAM" id="SSF56935">
    <property type="entry name" value="Porins"/>
    <property type="match status" value="1"/>
</dbReference>
<keyword evidence="4" id="KW-1134">Transmembrane beta strand</keyword>
<comment type="caution">
    <text evidence="13">The sequence shown here is derived from an EMBL/GenBank/DDBJ whole genome shotgun (WGS) entry which is preliminary data.</text>
</comment>
<dbReference type="CDD" id="cd00342">
    <property type="entry name" value="gram_neg_porins"/>
    <property type="match status" value="1"/>
</dbReference>
<feature type="chain" id="PRO_5045653411" evidence="11">
    <location>
        <begin position="23"/>
        <end position="357"/>
    </location>
</feature>
<dbReference type="RefSeq" id="WP_379755104.1">
    <property type="nucleotide sequence ID" value="NZ_JBHSMR010000013.1"/>
</dbReference>
<keyword evidence="5" id="KW-0812">Transmembrane</keyword>
<evidence type="ECO:0000256" key="7">
    <source>
        <dbReference type="ARBA" id="ARBA00023065"/>
    </source>
</evidence>
<evidence type="ECO:0000256" key="3">
    <source>
        <dbReference type="ARBA" id="ARBA00022448"/>
    </source>
</evidence>
<dbReference type="Proteomes" id="UP001596101">
    <property type="component" value="Unassembled WGS sequence"/>
</dbReference>
<sequence>MQASLIRTSLLGLLASHGLAQAEPPQLYGRLNLGIEQMGVHGGTSSARLSNYRSVFGVRGGEDLGGGLRALFQVEGTLSPDTGAGAVAARDTRVGLAGRWGTLFAGNWTTPYNSASAGLDPFYPTTAGYMSIMGNGSAASADNASDTSSFDRRQRNSLHYWSPSWRGLSLRLARGLSEEFPASGARPALDSGALLLEQGALYAALAYERHHAYRGPGLDDHALKLAATYDFGAVKLAGAVERLHYETAGGVLERSAWFLALTRQFGRHGLRFALARAGDGKGAGAQRVGFVTAGSDTGAFHATLGYDYALSKRSSLFAFYTRLRNDRRGVADFAINGLDGGMGATASGAALGMRHAF</sequence>
<evidence type="ECO:0000256" key="1">
    <source>
        <dbReference type="ARBA" id="ARBA00004571"/>
    </source>
</evidence>